<dbReference type="UniPathway" id="UPA00162"/>
<dbReference type="GO" id="GO:0016758">
    <property type="term" value="F:hexosyltransferase activity"/>
    <property type="evidence" value="ECO:0007669"/>
    <property type="project" value="UniProtKB-ARBA"/>
</dbReference>
<dbReference type="PANTHER" id="PTHR48050">
    <property type="entry name" value="STEROL 3-BETA-GLUCOSYLTRANSFERASE"/>
    <property type="match status" value="1"/>
</dbReference>
<comment type="similarity">
    <text evidence="1">Belongs to the glycosyltransferase 28 family.</text>
</comment>
<organism evidence="6 7">
    <name type="scientific">Lentzea fradiae</name>
    <dbReference type="NCBI Taxonomy" id="200378"/>
    <lineage>
        <taxon>Bacteria</taxon>
        <taxon>Bacillati</taxon>
        <taxon>Actinomycetota</taxon>
        <taxon>Actinomycetes</taxon>
        <taxon>Pseudonocardiales</taxon>
        <taxon>Pseudonocardiaceae</taxon>
        <taxon>Lentzea</taxon>
    </lineage>
</organism>
<gene>
    <name evidence="6" type="ORF">SAMN05216553_104391</name>
</gene>
<dbReference type="InterPro" id="IPR048284">
    <property type="entry name" value="EryCIII-like_N"/>
</dbReference>
<keyword evidence="3 6" id="KW-0808">Transferase</keyword>
<evidence type="ECO:0000256" key="1">
    <source>
        <dbReference type="ARBA" id="ARBA00006962"/>
    </source>
</evidence>
<dbReference type="Proteomes" id="UP000199623">
    <property type="component" value="Unassembled WGS sequence"/>
</dbReference>
<dbReference type="GO" id="GO:0008194">
    <property type="term" value="F:UDP-glycosyltransferase activity"/>
    <property type="evidence" value="ECO:0007669"/>
    <property type="project" value="InterPro"/>
</dbReference>
<feature type="domain" description="Erythromycin biosynthesis protein CIII-like N-terminal" evidence="5">
    <location>
        <begin position="23"/>
        <end position="215"/>
    </location>
</feature>
<accession>A0A1G7QFA4</accession>
<dbReference type="GO" id="GO:0033072">
    <property type="term" value="P:vancomycin biosynthetic process"/>
    <property type="evidence" value="ECO:0007669"/>
    <property type="project" value="UniProtKB-UniPathway"/>
</dbReference>
<evidence type="ECO:0000256" key="3">
    <source>
        <dbReference type="ARBA" id="ARBA00022679"/>
    </source>
</evidence>
<dbReference type="OrthoDB" id="5488434at2"/>
<sequence length="381" mass="40247">MRILFSSLGSHGHVYPILPLAIAARDQGHDVLYAVDSGFHSTVEKLGLTVVDAGVSIWDSFRQANALHGTAQFRRDMLRQTAVDAFGSVLPRAFVSDLEPVLERDKPDLVVFELMNAGAGLAALRAGIPAVCHGFGKMDGDLVPEAMSDLFLEYVAELGITVPDGHHYGLGSPYLDPFPPSLQDLGFLSDVDRIPLRPVPFAEPGELPDWVTKRSRPLVYLTFGTAFSNPDVLRTAITGLSGVDAEVLVATGPQVDPSVLTDVPANVHVLPWVPQADLLAHADLVAHHGGAGTTVSAMANGVPQLVLPQGADQFRNGEIVTGTGLGAALVAEQFTPEAVRDTAAALLVSEDVRAANARIAAEIAAMPHPDEVVPKLVELAG</sequence>
<dbReference type="STRING" id="200378.SAMN05216553_104391"/>
<keyword evidence="7" id="KW-1185">Reference proteome</keyword>
<proteinExistence type="inferred from homology"/>
<dbReference type="CDD" id="cd03784">
    <property type="entry name" value="GT1_Gtf-like"/>
    <property type="match status" value="1"/>
</dbReference>
<protein>
    <submittedName>
        <fullName evidence="6">Glycosyltransferase, MGT family</fullName>
    </submittedName>
</protein>
<keyword evidence="2" id="KW-0328">Glycosyltransferase</keyword>
<dbReference type="InterPro" id="IPR010610">
    <property type="entry name" value="EryCIII-like_C"/>
</dbReference>
<evidence type="ECO:0000313" key="7">
    <source>
        <dbReference type="Proteomes" id="UP000199623"/>
    </source>
</evidence>
<dbReference type="InterPro" id="IPR002213">
    <property type="entry name" value="UDP_glucos_trans"/>
</dbReference>
<dbReference type="AlphaFoldDB" id="A0A1G7QFA4"/>
<evidence type="ECO:0000259" key="4">
    <source>
        <dbReference type="Pfam" id="PF06722"/>
    </source>
</evidence>
<evidence type="ECO:0000259" key="5">
    <source>
        <dbReference type="Pfam" id="PF21036"/>
    </source>
</evidence>
<reference evidence="7" key="1">
    <citation type="submission" date="2016-10" db="EMBL/GenBank/DDBJ databases">
        <authorList>
            <person name="Varghese N."/>
            <person name="Submissions S."/>
        </authorList>
    </citation>
    <scope>NUCLEOTIDE SEQUENCE [LARGE SCALE GENOMIC DNA]</scope>
    <source>
        <strain evidence="7">CGMCC 4.3506</strain>
    </source>
</reference>
<evidence type="ECO:0000256" key="2">
    <source>
        <dbReference type="ARBA" id="ARBA00022676"/>
    </source>
</evidence>
<dbReference type="Pfam" id="PF06722">
    <property type="entry name" value="EryCIII-like_C"/>
    <property type="match status" value="1"/>
</dbReference>
<dbReference type="InterPro" id="IPR050426">
    <property type="entry name" value="Glycosyltransferase_28"/>
</dbReference>
<dbReference type="SUPFAM" id="SSF53756">
    <property type="entry name" value="UDP-Glycosyltransferase/glycogen phosphorylase"/>
    <property type="match status" value="1"/>
</dbReference>
<dbReference type="EMBL" id="FNCC01000004">
    <property type="protein sequence ID" value="SDF96280.1"/>
    <property type="molecule type" value="Genomic_DNA"/>
</dbReference>
<dbReference type="Gene3D" id="3.40.50.2000">
    <property type="entry name" value="Glycogen Phosphorylase B"/>
    <property type="match status" value="2"/>
</dbReference>
<dbReference type="PANTHER" id="PTHR48050:SF13">
    <property type="entry name" value="STEROL 3-BETA-GLUCOSYLTRANSFERASE UGT80A2"/>
    <property type="match status" value="1"/>
</dbReference>
<feature type="domain" description="Erythromycin biosynthesis protein CIII-like C-terminal" evidence="4">
    <location>
        <begin position="239"/>
        <end position="379"/>
    </location>
</feature>
<dbReference type="FunFam" id="3.40.50.2000:FF:000072">
    <property type="entry name" value="Glycosyl transferase"/>
    <property type="match status" value="1"/>
</dbReference>
<dbReference type="RefSeq" id="WP_090048360.1">
    <property type="nucleotide sequence ID" value="NZ_FNCC01000004.1"/>
</dbReference>
<evidence type="ECO:0000313" key="6">
    <source>
        <dbReference type="EMBL" id="SDF96280.1"/>
    </source>
</evidence>
<name>A0A1G7QFA4_9PSEU</name>
<dbReference type="Pfam" id="PF21036">
    <property type="entry name" value="EryCIII-like_N"/>
    <property type="match status" value="1"/>
</dbReference>